<comment type="caution">
    <text evidence="3">The sequence shown here is derived from an EMBL/GenBank/DDBJ whole genome shotgun (WGS) entry which is preliminary data.</text>
</comment>
<proteinExistence type="predicted"/>
<protein>
    <recommendedName>
        <fullName evidence="2">DC1 domain-containing protein</fullName>
    </recommendedName>
</protein>
<evidence type="ECO:0000313" key="4">
    <source>
        <dbReference type="Proteomes" id="UP000275267"/>
    </source>
</evidence>
<dbReference type="STRING" id="4540.A0A3L6SF84"/>
<feature type="domain" description="DC1" evidence="2">
    <location>
        <begin position="56"/>
        <end position="99"/>
    </location>
</feature>
<reference evidence="4" key="1">
    <citation type="journal article" date="2019" name="Nat. Commun.">
        <title>The genome of broomcorn millet.</title>
        <authorList>
            <person name="Zou C."/>
            <person name="Miki D."/>
            <person name="Li D."/>
            <person name="Tang Q."/>
            <person name="Xiao L."/>
            <person name="Rajput S."/>
            <person name="Deng P."/>
            <person name="Jia W."/>
            <person name="Huang R."/>
            <person name="Zhang M."/>
            <person name="Sun Y."/>
            <person name="Hu J."/>
            <person name="Fu X."/>
            <person name="Schnable P.S."/>
            <person name="Li F."/>
            <person name="Zhang H."/>
            <person name="Feng B."/>
            <person name="Zhu X."/>
            <person name="Liu R."/>
            <person name="Schnable J.C."/>
            <person name="Zhu J.-K."/>
            <person name="Zhang H."/>
        </authorList>
    </citation>
    <scope>NUCLEOTIDE SEQUENCE [LARGE SCALE GENOMIC DNA]</scope>
</reference>
<organism evidence="3 4">
    <name type="scientific">Panicum miliaceum</name>
    <name type="common">Proso millet</name>
    <name type="synonym">Broomcorn millet</name>
    <dbReference type="NCBI Taxonomy" id="4540"/>
    <lineage>
        <taxon>Eukaryota</taxon>
        <taxon>Viridiplantae</taxon>
        <taxon>Streptophyta</taxon>
        <taxon>Embryophyta</taxon>
        <taxon>Tracheophyta</taxon>
        <taxon>Spermatophyta</taxon>
        <taxon>Magnoliopsida</taxon>
        <taxon>Liliopsida</taxon>
        <taxon>Poales</taxon>
        <taxon>Poaceae</taxon>
        <taxon>PACMAD clade</taxon>
        <taxon>Panicoideae</taxon>
        <taxon>Panicodae</taxon>
        <taxon>Paniceae</taxon>
        <taxon>Panicinae</taxon>
        <taxon>Panicum</taxon>
        <taxon>Panicum sect. Panicum</taxon>
    </lineage>
</organism>
<accession>A0A3L6SF84</accession>
<dbReference type="EMBL" id="PQIB02000005">
    <property type="protein sequence ID" value="RLN18772.1"/>
    <property type="molecule type" value="Genomic_DNA"/>
</dbReference>
<dbReference type="InterPro" id="IPR004146">
    <property type="entry name" value="DC1"/>
</dbReference>
<dbReference type="PANTHER" id="PTHR47841:SF16">
    <property type="entry name" value="DC1 DOMAIN-CONTAINING PROTEIN"/>
    <property type="match status" value="1"/>
</dbReference>
<dbReference type="InterPro" id="IPR046349">
    <property type="entry name" value="C1-like_sf"/>
</dbReference>
<dbReference type="AlphaFoldDB" id="A0A3L6SF84"/>
<evidence type="ECO:0000313" key="3">
    <source>
        <dbReference type="EMBL" id="RLN18772.1"/>
    </source>
</evidence>
<evidence type="ECO:0000256" key="1">
    <source>
        <dbReference type="ARBA" id="ARBA00022737"/>
    </source>
</evidence>
<evidence type="ECO:0000259" key="2">
    <source>
        <dbReference type="Pfam" id="PF03107"/>
    </source>
</evidence>
<dbReference type="Gene3D" id="3.30.60.20">
    <property type="match status" value="1"/>
</dbReference>
<dbReference type="PANTHER" id="PTHR47841">
    <property type="entry name" value="DIACYLGLYCEROL KINASE THETA-LIKE-RELATED"/>
    <property type="match status" value="1"/>
</dbReference>
<sequence length="135" mass="14896">MARAIRHGAHQEHHLVLVDFGWSSGSDRGFVCDGCRCPGAGPRYRALRDGARGRVHPLAFEVAVGDGEPRRRCDICETDIRSMHYRCRPCGFDVHPICAQLPGATVSPLHPEHLVMLSVGAPEECARCGADRVWR</sequence>
<gene>
    <name evidence="3" type="ORF">C2845_PM02G33820</name>
</gene>
<dbReference type="Pfam" id="PF03107">
    <property type="entry name" value="C1_2"/>
    <property type="match status" value="1"/>
</dbReference>
<keyword evidence="1" id="KW-0677">Repeat</keyword>
<dbReference type="SUPFAM" id="SSF57889">
    <property type="entry name" value="Cysteine-rich domain"/>
    <property type="match status" value="1"/>
</dbReference>
<dbReference type="Proteomes" id="UP000275267">
    <property type="component" value="Unassembled WGS sequence"/>
</dbReference>
<name>A0A3L6SF84_PANMI</name>
<dbReference type="OrthoDB" id="1906545at2759"/>
<keyword evidence="4" id="KW-1185">Reference proteome</keyword>